<gene>
    <name evidence="5" type="ORF">A6F49_17110</name>
</gene>
<evidence type="ECO:0000259" key="4">
    <source>
        <dbReference type="PROSITE" id="PS51206"/>
    </source>
</evidence>
<dbReference type="InterPro" id="IPR014818">
    <property type="entry name" value="Phage/plasmid_primase_P4_C"/>
</dbReference>
<dbReference type="Pfam" id="PF19263">
    <property type="entry name" value="DUF5906"/>
    <property type="match status" value="1"/>
</dbReference>
<dbReference type="SUPFAM" id="SSF52540">
    <property type="entry name" value="P-loop containing nucleoside triphosphate hydrolases"/>
    <property type="match status" value="1"/>
</dbReference>
<dbReference type="InterPro" id="IPR006500">
    <property type="entry name" value="Helicase_put_C_phage/plasmid"/>
</dbReference>
<organism evidence="5 6">
    <name type="scientific">Enteractinococcus helveticum</name>
    <dbReference type="NCBI Taxonomy" id="1837282"/>
    <lineage>
        <taxon>Bacteria</taxon>
        <taxon>Bacillati</taxon>
        <taxon>Actinomycetota</taxon>
        <taxon>Actinomycetes</taxon>
        <taxon>Micrococcales</taxon>
        <taxon>Micrococcaceae</taxon>
    </lineage>
</organism>
<dbReference type="InterPro" id="IPR027417">
    <property type="entry name" value="P-loop_NTPase"/>
</dbReference>
<keyword evidence="6" id="KW-1185">Reference proteome</keyword>
<dbReference type="GO" id="GO:0016787">
    <property type="term" value="F:hydrolase activity"/>
    <property type="evidence" value="ECO:0007669"/>
    <property type="project" value="UniProtKB-KW"/>
</dbReference>
<evidence type="ECO:0000256" key="3">
    <source>
        <dbReference type="ARBA" id="ARBA00022840"/>
    </source>
</evidence>
<accession>A0A1B7LWZ0</accession>
<proteinExistence type="predicted"/>
<name>A0A1B7LWZ0_9MICC</name>
<dbReference type="InterPro" id="IPR014015">
    <property type="entry name" value="Helicase_SF3_DNA-vir"/>
</dbReference>
<dbReference type="OrthoDB" id="9763644at2"/>
<dbReference type="PROSITE" id="PS51206">
    <property type="entry name" value="SF3_HELICASE_1"/>
    <property type="match status" value="1"/>
</dbReference>
<dbReference type="GO" id="GO:0005524">
    <property type="term" value="F:ATP binding"/>
    <property type="evidence" value="ECO:0007669"/>
    <property type="project" value="UniProtKB-KW"/>
</dbReference>
<dbReference type="Gene3D" id="3.40.50.300">
    <property type="entry name" value="P-loop containing nucleotide triphosphate hydrolases"/>
    <property type="match status" value="1"/>
</dbReference>
<feature type="domain" description="SF3 helicase" evidence="4">
    <location>
        <begin position="203"/>
        <end position="366"/>
    </location>
</feature>
<dbReference type="SMART" id="SM00885">
    <property type="entry name" value="D5_N"/>
    <property type="match status" value="1"/>
</dbReference>
<evidence type="ECO:0000313" key="6">
    <source>
        <dbReference type="Proteomes" id="UP000078292"/>
    </source>
</evidence>
<dbReference type="Proteomes" id="UP000078292">
    <property type="component" value="Unassembled WGS sequence"/>
</dbReference>
<dbReference type="Pfam" id="PF08706">
    <property type="entry name" value="D5_N"/>
    <property type="match status" value="1"/>
</dbReference>
<dbReference type="EMBL" id="LXEY01000022">
    <property type="protein sequence ID" value="OAV59550.1"/>
    <property type="molecule type" value="Genomic_DNA"/>
</dbReference>
<dbReference type="PANTHER" id="PTHR35372">
    <property type="entry name" value="ATP BINDING PROTEIN-RELATED"/>
    <property type="match status" value="1"/>
</dbReference>
<evidence type="ECO:0000313" key="5">
    <source>
        <dbReference type="EMBL" id="OAV59550.1"/>
    </source>
</evidence>
<evidence type="ECO:0000256" key="1">
    <source>
        <dbReference type="ARBA" id="ARBA00022741"/>
    </source>
</evidence>
<keyword evidence="2" id="KW-0378">Hydrolase</keyword>
<dbReference type="AlphaFoldDB" id="A0A1B7LWZ0"/>
<dbReference type="PANTHER" id="PTHR35372:SF2">
    <property type="entry name" value="SF3 HELICASE DOMAIN-CONTAINING PROTEIN"/>
    <property type="match status" value="1"/>
</dbReference>
<dbReference type="InterPro" id="IPR045455">
    <property type="entry name" value="NrS-1_pol-like_helicase"/>
</dbReference>
<dbReference type="NCBIfam" id="TIGR01613">
    <property type="entry name" value="primase_Cterm"/>
    <property type="match status" value="1"/>
</dbReference>
<reference evidence="5 6" key="1">
    <citation type="submission" date="2016-04" db="EMBL/GenBank/DDBJ databases">
        <title>First whole genome shotgun sequence of the bacterium Enteractinococcus sp. strain UASWS1574.</title>
        <authorList>
            <person name="Crovadore J."/>
            <person name="Chablais R."/>
            <person name="Lefort F."/>
        </authorList>
    </citation>
    <scope>NUCLEOTIDE SEQUENCE [LARGE SCALE GENOMIC DNA]</scope>
    <source>
        <strain evidence="5 6">UASWS1574</strain>
    </source>
</reference>
<dbReference type="RefSeq" id="WP_052504961.1">
    <property type="nucleotide sequence ID" value="NZ_LXEY01000022.1"/>
</dbReference>
<evidence type="ECO:0000256" key="2">
    <source>
        <dbReference type="ARBA" id="ARBA00022801"/>
    </source>
</evidence>
<dbReference type="InterPro" id="IPR051620">
    <property type="entry name" value="ORF904-like_C"/>
</dbReference>
<comment type="caution">
    <text evidence="5">The sequence shown here is derived from an EMBL/GenBank/DDBJ whole genome shotgun (WGS) entry which is preliminary data.</text>
</comment>
<protein>
    <recommendedName>
        <fullName evidence="4">SF3 helicase domain-containing protein</fullName>
    </recommendedName>
</protein>
<dbReference type="STRING" id="1837282.A6F49_17110"/>
<keyword evidence="3" id="KW-0067">ATP-binding</keyword>
<sequence>MSEPKLIDFESYAQGQNDLLNAQAPTSAEREEIYLQEQASSIEWDDQHLRSHQRMAARLAQYAEGVALYVEGLGWQYWCGTHWALDHREARINELLRDLLKMSWVEAMNDQTLQADVRSAMNATGTRGVIDLASRNSRLFTEQVDQDPYLLNCVNGTLDLHTLQLRPHSPADRITKITGANYDTSAPADSWTEFLASSLPDPALRSFMQRYAGLSLIGRVIEHVMLIATGTGRNGKGVLARTLSKALGDYAVTATSDLLVTGRHGGKTAGELAAQMVLRGARFAVMSELDKNDNMNEALMKSLTGGDEITAKLMGQNFVSFMPSHSFFLQTNDLPAMDADAKAAWARIRVVPFDVSFEGREDHGLEERLETELSGVLTWAIEGLRQYQQTGLDEPDAVRASTDAYRADNDALSRFIADRCVLNPAASVTTAKITEEYTLWAAMAGEAPMKKIALSKRLRTIDGVTDNGNKNSRGLNGIGLRND</sequence>
<keyword evidence="1" id="KW-0547">Nucleotide-binding</keyword>